<dbReference type="GO" id="GO:0005524">
    <property type="term" value="F:ATP binding"/>
    <property type="evidence" value="ECO:0007669"/>
    <property type="project" value="UniProtKB-UniRule"/>
</dbReference>
<comment type="similarity">
    <text evidence="2 13">Belongs to the SUA5 family.</text>
</comment>
<dbReference type="Gene3D" id="3.40.50.11030">
    <property type="entry name" value="Threonylcarbamoyl-AMP synthase, C-terminal domain"/>
    <property type="match status" value="1"/>
</dbReference>
<evidence type="ECO:0000256" key="13">
    <source>
        <dbReference type="PIRNR" id="PIRNR004930"/>
    </source>
</evidence>
<protein>
    <recommendedName>
        <fullName evidence="4 13">Threonylcarbamoyl-AMP synthase</fullName>
        <shortName evidence="13">TC-AMP synthase</shortName>
        <ecNumber evidence="3 13">2.7.7.87</ecNumber>
    </recommendedName>
    <alternativeName>
        <fullName evidence="11 13">L-threonylcarbamoyladenylate synthase</fullName>
    </alternativeName>
</protein>
<dbReference type="InterPro" id="IPR005145">
    <property type="entry name" value="Sua5_C"/>
</dbReference>
<feature type="domain" description="YrdC-like" evidence="15">
    <location>
        <begin position="17"/>
        <end position="203"/>
    </location>
</feature>
<dbReference type="InterPro" id="IPR017945">
    <property type="entry name" value="DHBP_synth_RibB-like_a/b_dom"/>
</dbReference>
<dbReference type="PANTHER" id="PTHR17490">
    <property type="entry name" value="SUA5"/>
    <property type="match status" value="1"/>
</dbReference>
<comment type="caution">
    <text evidence="16">The sequence shown here is derived from an EMBL/GenBank/DDBJ whole genome shotgun (WGS) entry which is preliminary data.</text>
</comment>
<proteinExistence type="inferred from homology"/>
<dbReference type="PROSITE" id="PS51163">
    <property type="entry name" value="YRDC"/>
    <property type="match status" value="1"/>
</dbReference>
<feature type="binding site" evidence="14">
    <location>
        <position position="71"/>
    </location>
    <ligand>
        <name>L-threonine</name>
        <dbReference type="ChEBI" id="CHEBI:57926"/>
    </ligand>
</feature>
<evidence type="ECO:0000256" key="6">
    <source>
        <dbReference type="ARBA" id="ARBA00022679"/>
    </source>
</evidence>
<feature type="binding site" evidence="14">
    <location>
        <position position="199"/>
    </location>
    <ligand>
        <name>ATP</name>
        <dbReference type="ChEBI" id="CHEBI:30616"/>
    </ligand>
</feature>
<evidence type="ECO:0000256" key="10">
    <source>
        <dbReference type="ARBA" id="ARBA00022840"/>
    </source>
</evidence>
<feature type="binding site" evidence="14">
    <location>
        <position position="39"/>
    </location>
    <ligand>
        <name>L-threonine</name>
        <dbReference type="ChEBI" id="CHEBI:57926"/>
    </ligand>
</feature>
<keyword evidence="9 13" id="KW-0547">Nucleotide-binding</keyword>
<feature type="binding site" evidence="14">
    <location>
        <position position="125"/>
    </location>
    <ligand>
        <name>L-threonine</name>
        <dbReference type="ChEBI" id="CHEBI:57926"/>
    </ligand>
</feature>
<evidence type="ECO:0000259" key="15">
    <source>
        <dbReference type="PROSITE" id="PS51163"/>
    </source>
</evidence>
<dbReference type="SUPFAM" id="SSF55821">
    <property type="entry name" value="YrdC/RibB"/>
    <property type="match status" value="1"/>
</dbReference>
<feature type="binding site" evidence="14">
    <location>
        <position position="62"/>
    </location>
    <ligand>
        <name>ATP</name>
        <dbReference type="ChEBI" id="CHEBI:30616"/>
    </ligand>
</feature>
<dbReference type="InterPro" id="IPR050156">
    <property type="entry name" value="TC-AMP_synthase_SUA5"/>
</dbReference>
<dbReference type="NCBIfam" id="TIGR00057">
    <property type="entry name" value="L-threonylcarbamoyladenylate synthase"/>
    <property type="match status" value="1"/>
</dbReference>
<comment type="catalytic activity">
    <reaction evidence="12 13">
        <text>L-threonine + hydrogencarbonate + ATP = L-threonylcarbamoyladenylate + diphosphate + H2O</text>
        <dbReference type="Rhea" id="RHEA:36407"/>
        <dbReference type="ChEBI" id="CHEBI:15377"/>
        <dbReference type="ChEBI" id="CHEBI:17544"/>
        <dbReference type="ChEBI" id="CHEBI:30616"/>
        <dbReference type="ChEBI" id="CHEBI:33019"/>
        <dbReference type="ChEBI" id="CHEBI:57926"/>
        <dbReference type="ChEBI" id="CHEBI:73682"/>
        <dbReference type="EC" id="2.7.7.87"/>
    </reaction>
</comment>
<gene>
    <name evidence="16" type="ORF">GH754_07720</name>
</gene>
<dbReference type="AlphaFoldDB" id="A0A6G1X5J5"/>
<keyword evidence="6 13" id="KW-0808">Transferase</keyword>
<reference evidence="16 17" key="1">
    <citation type="submission" date="2019-11" db="EMBL/GenBank/DDBJ databases">
        <authorList>
            <person name="Li J."/>
        </authorList>
    </citation>
    <scope>NUCLEOTIDE SEQUENCE [LARGE SCALE GENOMIC DNA]</scope>
    <source>
        <strain evidence="16 17">J4</strain>
    </source>
</reference>
<dbReference type="FunFam" id="3.40.50.11030:FF:000001">
    <property type="entry name" value="Threonylcarbamoyl-AMP synthase"/>
    <property type="match status" value="1"/>
</dbReference>
<dbReference type="GO" id="GO:0005737">
    <property type="term" value="C:cytoplasm"/>
    <property type="evidence" value="ECO:0007669"/>
    <property type="project" value="UniProtKB-SubCell"/>
</dbReference>
<dbReference type="GO" id="GO:0061710">
    <property type="term" value="F:L-threonylcarbamoyladenylate synthase"/>
    <property type="evidence" value="ECO:0007669"/>
    <property type="project" value="UniProtKB-EC"/>
</dbReference>
<evidence type="ECO:0000256" key="8">
    <source>
        <dbReference type="ARBA" id="ARBA00022695"/>
    </source>
</evidence>
<dbReference type="InterPro" id="IPR010923">
    <property type="entry name" value="T(6)A37_SUA5"/>
</dbReference>
<feature type="binding site" evidence="14">
    <location>
        <position position="185"/>
    </location>
    <ligand>
        <name>L-threonine</name>
        <dbReference type="ChEBI" id="CHEBI:57926"/>
    </ligand>
</feature>
<dbReference type="GO" id="GO:0000049">
    <property type="term" value="F:tRNA binding"/>
    <property type="evidence" value="ECO:0007669"/>
    <property type="project" value="TreeGrafter"/>
</dbReference>
<evidence type="ECO:0000256" key="5">
    <source>
        <dbReference type="ARBA" id="ARBA00022490"/>
    </source>
</evidence>
<evidence type="ECO:0000313" key="16">
    <source>
        <dbReference type="EMBL" id="MRG86212.1"/>
    </source>
</evidence>
<dbReference type="EMBL" id="WJNH01000004">
    <property type="protein sequence ID" value="MRG86212.1"/>
    <property type="molecule type" value="Genomic_DNA"/>
</dbReference>
<dbReference type="GO" id="GO:0008033">
    <property type="term" value="P:tRNA processing"/>
    <property type="evidence" value="ECO:0007669"/>
    <property type="project" value="UniProtKB-KW"/>
</dbReference>
<comment type="subcellular location">
    <subcellularLocation>
        <location evidence="1 13">Cytoplasm</location>
    </subcellularLocation>
</comment>
<evidence type="ECO:0000256" key="2">
    <source>
        <dbReference type="ARBA" id="ARBA00007663"/>
    </source>
</evidence>
<feature type="binding site" evidence="14">
    <location>
        <position position="66"/>
    </location>
    <ligand>
        <name>ATP</name>
        <dbReference type="ChEBI" id="CHEBI:30616"/>
    </ligand>
</feature>
<dbReference type="InterPro" id="IPR006070">
    <property type="entry name" value="Sua5-like_dom"/>
</dbReference>
<dbReference type="InterPro" id="IPR038385">
    <property type="entry name" value="Sua5/YwlC_C"/>
</dbReference>
<sequence>METKYWNVQDEKIDVNNSKIIAAAEAIRRQETVAFPTETVYGLGADATSHSAVDKIFQAKGRPGDNPLIVHIAKIEQVEQVVEDIPDMALKLMEAFWPGPLTLILNSNGASADNVTAGLSTVGVRIPDHPVAQAMLTASQVPVAAPSANRSGRPSPTTAQHVYDDLAGRVYGIVDCGPTGVGVESTVVDCTGEQAVILRPGGVTKEELEQVVETVSTDSAVENKEEQPKSPGMKYTHYAPNAPFWLVEGSADAMQQEINRLNQDGLNVGVMASEENAAHYQHAIVKSCGSRENLREVAQQIYDVLRTFNRENVDVILGETFTKKGLGVAVMNRLEKASSKIIKI</sequence>
<evidence type="ECO:0000256" key="3">
    <source>
        <dbReference type="ARBA" id="ARBA00012584"/>
    </source>
</evidence>
<dbReference type="GO" id="GO:0003725">
    <property type="term" value="F:double-stranded RNA binding"/>
    <property type="evidence" value="ECO:0007669"/>
    <property type="project" value="UniProtKB-UniRule"/>
</dbReference>
<keyword evidence="5 13" id="KW-0963">Cytoplasm</keyword>
<organism evidence="16 17">
    <name type="scientific">Salinibacillus xinjiangensis</name>
    <dbReference type="NCBI Taxonomy" id="1229268"/>
    <lineage>
        <taxon>Bacteria</taxon>
        <taxon>Bacillati</taxon>
        <taxon>Bacillota</taxon>
        <taxon>Bacilli</taxon>
        <taxon>Bacillales</taxon>
        <taxon>Bacillaceae</taxon>
        <taxon>Salinibacillus</taxon>
    </lineage>
</organism>
<dbReference type="GO" id="GO:0006450">
    <property type="term" value="P:regulation of translational fidelity"/>
    <property type="evidence" value="ECO:0007669"/>
    <property type="project" value="TreeGrafter"/>
</dbReference>
<feature type="binding site" evidence="14">
    <location>
        <position position="155"/>
    </location>
    <ligand>
        <name>ATP</name>
        <dbReference type="ChEBI" id="CHEBI:30616"/>
    </ligand>
</feature>
<dbReference type="FunFam" id="3.90.870.10:FF:000008">
    <property type="entry name" value="Threonylcarbamoyl-AMP synthase"/>
    <property type="match status" value="1"/>
</dbReference>
<accession>A0A6G1X5J5</accession>
<dbReference type="Proteomes" id="UP000480185">
    <property type="component" value="Unassembled WGS sequence"/>
</dbReference>
<dbReference type="Pfam" id="PF01300">
    <property type="entry name" value="Sua5_yciO_yrdC"/>
    <property type="match status" value="1"/>
</dbReference>
<dbReference type="EC" id="2.7.7.87" evidence="3 13"/>
<keyword evidence="8 13" id="KW-0548">Nucleotidyltransferase</keyword>
<keyword evidence="17" id="KW-1185">Reference proteome</keyword>
<evidence type="ECO:0000256" key="9">
    <source>
        <dbReference type="ARBA" id="ARBA00022741"/>
    </source>
</evidence>
<dbReference type="PIRSF" id="PIRSF004930">
    <property type="entry name" value="Tln_factor_SUA5"/>
    <property type="match status" value="1"/>
</dbReference>
<dbReference type="PANTHER" id="PTHR17490:SF16">
    <property type="entry name" value="THREONYLCARBAMOYL-AMP SYNTHASE"/>
    <property type="match status" value="1"/>
</dbReference>
<dbReference type="Gene3D" id="3.90.870.10">
    <property type="entry name" value="DHBP synthase"/>
    <property type="match status" value="1"/>
</dbReference>
<evidence type="ECO:0000256" key="1">
    <source>
        <dbReference type="ARBA" id="ARBA00004496"/>
    </source>
</evidence>
<evidence type="ECO:0000313" key="17">
    <source>
        <dbReference type="Proteomes" id="UP000480185"/>
    </source>
</evidence>
<dbReference type="OrthoDB" id="9814580at2"/>
<dbReference type="Pfam" id="PF03481">
    <property type="entry name" value="Sua5_C"/>
    <property type="match status" value="1"/>
</dbReference>
<keyword evidence="10 13" id="KW-0067">ATP-binding</keyword>
<feature type="binding site" evidence="14">
    <location>
        <position position="121"/>
    </location>
    <ligand>
        <name>ATP</name>
        <dbReference type="ChEBI" id="CHEBI:30616"/>
    </ligand>
</feature>
<feature type="binding site" evidence="14">
    <location>
        <position position="145"/>
    </location>
    <ligand>
        <name>L-threonine</name>
        <dbReference type="ChEBI" id="CHEBI:57926"/>
    </ligand>
</feature>
<name>A0A6G1X5J5_9BACI</name>
<comment type="function">
    <text evidence="13">Required for the formation of a threonylcarbamoyl group on adenosine at position 37 (t(6)A37) in tRNAs that read codons beginning with adenine.</text>
</comment>
<feature type="binding site" evidence="14">
    <location>
        <position position="238"/>
    </location>
    <ligand>
        <name>ATP</name>
        <dbReference type="ChEBI" id="CHEBI:30616"/>
    </ligand>
</feature>
<feature type="binding site" evidence="14">
    <location>
        <position position="147"/>
    </location>
    <ligand>
        <name>ATP</name>
        <dbReference type="ChEBI" id="CHEBI:30616"/>
    </ligand>
</feature>
<evidence type="ECO:0000256" key="7">
    <source>
        <dbReference type="ARBA" id="ARBA00022694"/>
    </source>
</evidence>
<evidence type="ECO:0000256" key="14">
    <source>
        <dbReference type="PIRSR" id="PIRSR004930-1"/>
    </source>
</evidence>
<evidence type="ECO:0000256" key="11">
    <source>
        <dbReference type="ARBA" id="ARBA00029774"/>
    </source>
</evidence>
<keyword evidence="7 13" id="KW-0819">tRNA processing</keyword>
<evidence type="ECO:0000256" key="12">
    <source>
        <dbReference type="ARBA" id="ARBA00048366"/>
    </source>
</evidence>
<evidence type="ECO:0000256" key="4">
    <source>
        <dbReference type="ARBA" id="ARBA00015492"/>
    </source>
</evidence>